<dbReference type="SUPFAM" id="SSF116726">
    <property type="entry name" value="TrkA C-terminal domain-like"/>
    <property type="match status" value="1"/>
</dbReference>
<dbReference type="PANTHER" id="PTHR43833">
    <property type="entry name" value="POTASSIUM CHANNEL PROTEIN 2-RELATED-RELATED"/>
    <property type="match status" value="1"/>
</dbReference>
<gene>
    <name evidence="4" type="ORF">LEA_09624</name>
</gene>
<proteinExistence type="predicted"/>
<comment type="caution">
    <text evidence="4">The sequence shown here is derived from an EMBL/GenBank/DDBJ whole genome shotgun (WGS) entry which is preliminary data.</text>
</comment>
<dbReference type="Pfam" id="PF02080">
    <property type="entry name" value="TrkA_C"/>
    <property type="match status" value="1"/>
</dbReference>
<organism evidence="4">
    <name type="scientific">human gut metagenome</name>
    <dbReference type="NCBI Taxonomy" id="408170"/>
    <lineage>
        <taxon>unclassified sequences</taxon>
        <taxon>metagenomes</taxon>
        <taxon>organismal metagenomes</taxon>
    </lineage>
</organism>
<evidence type="ECO:0000256" key="2">
    <source>
        <dbReference type="ARBA" id="ARBA00023065"/>
    </source>
</evidence>
<evidence type="ECO:0000313" key="4">
    <source>
        <dbReference type="EMBL" id="EKC66816.1"/>
    </source>
</evidence>
<dbReference type="PANTHER" id="PTHR43833:SF5">
    <property type="entry name" value="TRK SYSTEM POTASSIUM UPTAKE PROTEIN TRKA"/>
    <property type="match status" value="1"/>
</dbReference>
<dbReference type="InterPro" id="IPR050721">
    <property type="entry name" value="Trk_Ktr_HKT_K-transport"/>
</dbReference>
<keyword evidence="1" id="KW-0813">Transport</keyword>
<dbReference type="Gene3D" id="3.40.50.720">
    <property type="entry name" value="NAD(P)-binding Rossmann-like Domain"/>
    <property type="match status" value="1"/>
</dbReference>
<dbReference type="InterPro" id="IPR036721">
    <property type="entry name" value="RCK_C_sf"/>
</dbReference>
<sequence>MLALYAKSLTNAKLITKVHRISYDEIIDSLDVGSIIYPKYITAESIIKYVRAMKNSIGSNIETLYRLNDNRVEALELLIKEDSPMVGKPLSELRLKPNVLIGCITRRGQVTIPNGQSVIHVGDTIILITTTTGFHQLEDALM</sequence>
<dbReference type="GO" id="GO:0008324">
    <property type="term" value="F:monoatomic cation transmembrane transporter activity"/>
    <property type="evidence" value="ECO:0007669"/>
    <property type="project" value="InterPro"/>
</dbReference>
<dbReference type="PROSITE" id="PS51202">
    <property type="entry name" value="RCK_C"/>
    <property type="match status" value="1"/>
</dbReference>
<protein>
    <submittedName>
        <fullName evidence="4">K+ transport system, NAD-binding component</fullName>
    </submittedName>
</protein>
<dbReference type="EMBL" id="AJWY01006452">
    <property type="protein sequence ID" value="EKC66816.1"/>
    <property type="molecule type" value="Genomic_DNA"/>
</dbReference>
<reference evidence="4" key="1">
    <citation type="journal article" date="2013" name="Environ. Microbiol.">
        <title>Microbiota from the distal guts of lean and obese adolescents exhibit partial functional redundancy besides clear differences in community structure.</title>
        <authorList>
            <person name="Ferrer M."/>
            <person name="Ruiz A."/>
            <person name="Lanza F."/>
            <person name="Haange S.B."/>
            <person name="Oberbach A."/>
            <person name="Till H."/>
            <person name="Bargiela R."/>
            <person name="Campoy C."/>
            <person name="Segura M.T."/>
            <person name="Richter M."/>
            <person name="von Bergen M."/>
            <person name="Seifert J."/>
            <person name="Suarez A."/>
        </authorList>
    </citation>
    <scope>NUCLEOTIDE SEQUENCE</scope>
</reference>
<feature type="domain" description="RCK C-terminal" evidence="3">
    <location>
        <begin position="62"/>
        <end position="142"/>
    </location>
</feature>
<name>K1U5P8_9ZZZZ</name>
<keyword evidence="2" id="KW-0406">Ion transport</keyword>
<evidence type="ECO:0000259" key="3">
    <source>
        <dbReference type="PROSITE" id="PS51202"/>
    </source>
</evidence>
<dbReference type="Gene3D" id="3.30.70.1450">
    <property type="entry name" value="Regulator of K+ conductance, C-terminal domain"/>
    <property type="match status" value="1"/>
</dbReference>
<evidence type="ECO:0000256" key="1">
    <source>
        <dbReference type="ARBA" id="ARBA00022448"/>
    </source>
</evidence>
<accession>K1U5P8</accession>
<dbReference type="GO" id="GO:0006813">
    <property type="term" value="P:potassium ion transport"/>
    <property type="evidence" value="ECO:0007669"/>
    <property type="project" value="InterPro"/>
</dbReference>
<dbReference type="InterPro" id="IPR006037">
    <property type="entry name" value="RCK_C"/>
</dbReference>
<dbReference type="AlphaFoldDB" id="K1U5P8"/>